<feature type="compositionally biased region" description="Basic residues" evidence="1">
    <location>
        <begin position="35"/>
        <end position="46"/>
    </location>
</feature>
<evidence type="ECO:0000256" key="1">
    <source>
        <dbReference type="SAM" id="MobiDB-lite"/>
    </source>
</evidence>
<name>A0A1I8BCS7_MELHA</name>
<protein>
    <submittedName>
        <fullName evidence="3">Protein kinase domain-containing protein</fullName>
    </submittedName>
</protein>
<accession>A0A1I8BCS7</accession>
<evidence type="ECO:0000313" key="2">
    <source>
        <dbReference type="Proteomes" id="UP000095281"/>
    </source>
</evidence>
<feature type="region of interest" description="Disordered" evidence="1">
    <location>
        <begin position="1"/>
        <end position="193"/>
    </location>
</feature>
<feature type="compositionally biased region" description="Basic and acidic residues" evidence="1">
    <location>
        <begin position="132"/>
        <end position="141"/>
    </location>
</feature>
<feature type="compositionally biased region" description="Polar residues" evidence="1">
    <location>
        <begin position="1"/>
        <end position="11"/>
    </location>
</feature>
<dbReference type="WBParaSite" id="MhA1_Contig196.frz3.gene29">
    <property type="protein sequence ID" value="MhA1_Contig196.frz3.gene29"/>
    <property type="gene ID" value="MhA1_Contig196.frz3.gene29"/>
</dbReference>
<reference evidence="3" key="1">
    <citation type="submission" date="2016-11" db="UniProtKB">
        <authorList>
            <consortium name="WormBaseParasite"/>
        </authorList>
    </citation>
    <scope>IDENTIFICATION</scope>
</reference>
<organism evidence="2 3">
    <name type="scientific">Meloidogyne hapla</name>
    <name type="common">Root-knot nematode worm</name>
    <dbReference type="NCBI Taxonomy" id="6305"/>
    <lineage>
        <taxon>Eukaryota</taxon>
        <taxon>Metazoa</taxon>
        <taxon>Ecdysozoa</taxon>
        <taxon>Nematoda</taxon>
        <taxon>Chromadorea</taxon>
        <taxon>Rhabditida</taxon>
        <taxon>Tylenchina</taxon>
        <taxon>Tylenchomorpha</taxon>
        <taxon>Tylenchoidea</taxon>
        <taxon>Meloidogynidae</taxon>
        <taxon>Meloidogyninae</taxon>
        <taxon>Meloidogyne</taxon>
    </lineage>
</organism>
<feature type="compositionally biased region" description="Basic and acidic residues" evidence="1">
    <location>
        <begin position="408"/>
        <end position="425"/>
    </location>
</feature>
<sequence length="597" mass="66905">MKNSNTQTPGYHSSKRSSRENGSSKPRRIHSEGKKSKKSHGRSHQRSKPDSRSGSSSILPPPPVPPKRMDRVERDNKISPTKSSTSTYSTSTYSTSTYSSSTSTYSSCSSNSCSSGSESCSTCSFNDETNDEPQKEDEKNSGKKLSPIQKDEKLSSTKAEKHPQLVKTTDQPQVSIQKKEAADSNLPSTSSGPCSLTARLRTVFLRHVNIPLNRTDPSLKDPRKPNKEEKEEIMDLDLPKFALKMKLPKCENSEVKQRFPKALDLKPKELTTSEDSQKRELDSESRRNSLEENNIKNEIGKLSSTLRSLRKTSALFKEVNDKIDARKTIIKMEKKPQDGQQEVNIQKMEQEMKHFLDMFSVTSCQSSVSSVDFLHQHLDSEASTSHNLESTGDKINDQQNRLPHLHNLSREDSVSTSVDFHERRNTLPSKSVTETSNVCTTQKQLQQKSCLAPIIRQRASSSNSITQTEECSSPFVKQNENIPDFDIQSARLGNPQQKCGETTSIPKIEKDEIDNISPQPLKKSSMILKKPSAAPPVSIQNLQQQNKPLTTTPKSKTEPKKSITMPTLTAPTTLINTCEKKLKDKMLEKKDQQKDLK</sequence>
<feature type="region of interest" description="Disordered" evidence="1">
    <location>
        <begin position="252"/>
        <end position="292"/>
    </location>
</feature>
<evidence type="ECO:0000313" key="3">
    <source>
        <dbReference type="WBParaSite" id="MhA1_Contig196.frz3.gene29"/>
    </source>
</evidence>
<feature type="region of interest" description="Disordered" evidence="1">
    <location>
        <begin position="531"/>
        <end position="570"/>
    </location>
</feature>
<feature type="compositionally biased region" description="Basic and acidic residues" evidence="1">
    <location>
        <begin position="67"/>
        <end position="77"/>
    </location>
</feature>
<feature type="region of interest" description="Disordered" evidence="1">
    <location>
        <begin position="404"/>
        <end position="432"/>
    </location>
</feature>
<proteinExistence type="predicted"/>
<keyword evidence="2" id="KW-1185">Reference proteome</keyword>
<feature type="compositionally biased region" description="Polar residues" evidence="1">
    <location>
        <begin position="166"/>
        <end position="176"/>
    </location>
</feature>
<dbReference type="Proteomes" id="UP000095281">
    <property type="component" value="Unplaced"/>
</dbReference>
<feature type="compositionally biased region" description="Basic and acidic residues" evidence="1">
    <location>
        <begin position="149"/>
        <end position="163"/>
    </location>
</feature>
<dbReference type="AlphaFoldDB" id="A0A1I8BCS7"/>
<feature type="compositionally biased region" description="Low complexity" evidence="1">
    <location>
        <begin position="79"/>
        <end position="124"/>
    </location>
</feature>